<sequence length="87" mass="9433">MSAGGSGSSCSAFNFNEMLNGVCKYVQGVQQYLTELETSTQGTVDLGTMFNLQFRMQILSQYMEAVSNILTAVNTEMITMARAVKGS</sequence>
<organism evidence="1 2">
    <name type="scientific">Chlamydia felis (strain Fe/C-56)</name>
    <name type="common">Chlamydophila felis</name>
    <dbReference type="NCBI Taxonomy" id="264202"/>
    <lineage>
        <taxon>Bacteria</taxon>
        <taxon>Pseudomonadati</taxon>
        <taxon>Chlamydiota</taxon>
        <taxon>Chlamydiia</taxon>
        <taxon>Chlamydiales</taxon>
        <taxon>Chlamydiaceae</taxon>
        <taxon>Chlamydia/Chlamydophila group</taxon>
        <taxon>Chlamydia</taxon>
    </lineage>
</organism>
<proteinExistence type="predicted"/>
<dbReference type="KEGG" id="cfe:CF0973"/>
<dbReference type="Pfam" id="PF17401">
    <property type="entry name" value="DUF5407"/>
    <property type="match status" value="1"/>
</dbReference>
<dbReference type="InterPro" id="IPR035365">
    <property type="entry name" value="DUF5407"/>
</dbReference>
<dbReference type="Proteomes" id="UP000001260">
    <property type="component" value="Chromosome"/>
</dbReference>
<protein>
    <submittedName>
        <fullName evidence="1">Uncharacterized protein</fullName>
    </submittedName>
</protein>
<dbReference type="AlphaFoldDB" id="Q252P3"/>
<reference evidence="1 2" key="1">
    <citation type="journal article" date="2006" name="DNA Res.">
        <title>Genome sequence of the cat pathogen, Chlamydophila felis.</title>
        <authorList>
            <person name="Azuma Y."/>
            <person name="Hirakawa H."/>
            <person name="Yamashita A."/>
            <person name="Cai Y."/>
            <person name="Rahman M.A."/>
            <person name="Suzuki H."/>
            <person name="Mitaku S."/>
            <person name="Toh H."/>
            <person name="Goto S."/>
            <person name="Murakami T."/>
            <person name="Sugi K."/>
            <person name="Hayashi H."/>
            <person name="Fukushi H."/>
            <person name="Hattori M."/>
            <person name="Kuhara S."/>
            <person name="Shirai M."/>
        </authorList>
    </citation>
    <scope>NUCLEOTIDE SEQUENCE [LARGE SCALE GENOMIC DNA]</scope>
    <source>
        <strain evidence="1 2">Fe/C-56</strain>
    </source>
</reference>
<evidence type="ECO:0000313" key="2">
    <source>
        <dbReference type="Proteomes" id="UP000001260"/>
    </source>
</evidence>
<dbReference type="EMBL" id="AP006861">
    <property type="protein sequence ID" value="BAE81745.1"/>
    <property type="molecule type" value="Genomic_DNA"/>
</dbReference>
<keyword evidence="2" id="KW-1185">Reference proteome</keyword>
<dbReference type="HOGENOM" id="CLU_203071_0_0_0"/>
<dbReference type="STRING" id="264202.CF0973"/>
<name>Q252P3_CHLFF</name>
<evidence type="ECO:0000313" key="1">
    <source>
        <dbReference type="EMBL" id="BAE81745.1"/>
    </source>
</evidence>
<gene>
    <name evidence="1" type="primary">ebp19</name>
    <name evidence="1" type="ordered locus">CF0973</name>
</gene>
<dbReference type="RefSeq" id="WP_011458518.1">
    <property type="nucleotide sequence ID" value="NC_007899.1"/>
</dbReference>
<dbReference type="OrthoDB" id="18745at2"/>
<accession>Q252P3</accession>